<evidence type="ECO:0000313" key="2">
    <source>
        <dbReference type="EMBL" id="MBB6713914.1"/>
    </source>
</evidence>
<evidence type="ECO:0000256" key="1">
    <source>
        <dbReference type="SAM" id="Phobius"/>
    </source>
</evidence>
<gene>
    <name evidence="2" type="ORF">H7E68_04070</name>
</gene>
<feature type="transmembrane region" description="Helical" evidence="1">
    <location>
        <begin position="90"/>
        <end position="110"/>
    </location>
</feature>
<dbReference type="InterPro" id="IPR025962">
    <property type="entry name" value="SdpI/YhfL"/>
</dbReference>
<comment type="caution">
    <text evidence="2">The sequence shown here is derived from an EMBL/GenBank/DDBJ whole genome shotgun (WGS) entry which is preliminary data.</text>
</comment>
<organism evidence="2 3">
    <name type="scientific">Clostridium gasigenes</name>
    <dbReference type="NCBI Taxonomy" id="94869"/>
    <lineage>
        <taxon>Bacteria</taxon>
        <taxon>Bacillati</taxon>
        <taxon>Bacillota</taxon>
        <taxon>Clostridia</taxon>
        <taxon>Eubacteriales</taxon>
        <taxon>Clostridiaceae</taxon>
        <taxon>Clostridium</taxon>
    </lineage>
</organism>
<evidence type="ECO:0000313" key="3">
    <source>
        <dbReference type="Proteomes" id="UP000585258"/>
    </source>
</evidence>
<protein>
    <submittedName>
        <fullName evidence="2">SdpI family protein</fullName>
    </submittedName>
</protein>
<proteinExistence type="predicted"/>
<reference evidence="2 3" key="1">
    <citation type="submission" date="2020-08" db="EMBL/GenBank/DDBJ databases">
        <title>Clostridia isolated from Swiss meat.</title>
        <authorList>
            <person name="Wambui J."/>
            <person name="Stevens M.J.A."/>
            <person name="Stephan R."/>
        </authorList>
    </citation>
    <scope>NUCLEOTIDE SEQUENCE [LARGE SCALE GENOMIC DNA]</scope>
    <source>
        <strain evidence="2 3">CM001</strain>
    </source>
</reference>
<dbReference type="RefSeq" id="WP_185163632.1">
    <property type="nucleotide sequence ID" value="NZ_JACKWY010000002.1"/>
</dbReference>
<accession>A0A7X0SAE0</accession>
<keyword evidence="1" id="KW-0812">Transmembrane</keyword>
<dbReference type="Pfam" id="PF13630">
    <property type="entry name" value="SdpI"/>
    <property type="match status" value="1"/>
</dbReference>
<feature type="transmembrane region" description="Helical" evidence="1">
    <location>
        <begin position="59"/>
        <end position="78"/>
    </location>
</feature>
<name>A0A7X0SAE0_9CLOT</name>
<dbReference type="EMBL" id="JACKWY010000002">
    <property type="protein sequence ID" value="MBB6713914.1"/>
    <property type="molecule type" value="Genomic_DNA"/>
</dbReference>
<feature type="transmembrane region" description="Helical" evidence="1">
    <location>
        <begin position="6"/>
        <end position="24"/>
    </location>
</feature>
<dbReference type="AlphaFoldDB" id="A0A7X0SAE0"/>
<keyword evidence="1" id="KW-0472">Membrane</keyword>
<keyword evidence="1" id="KW-1133">Transmembrane helix</keyword>
<dbReference type="Proteomes" id="UP000585258">
    <property type="component" value="Unassembled WGS sequence"/>
</dbReference>
<sequence length="122" mass="13799">MLIFALIYTLIMSFTMIGFGLIFIKNPPKEINSTLGYRTKMSSKNNDTWSFAHRYAGKVWLLSGGVNAILFIIVLNIFKNSSVFESIVNTITSIQIGILLLVIPFTEIALKKTFDKDGKRKF</sequence>